<evidence type="ECO:0000313" key="6">
    <source>
        <dbReference type="EMBL" id="AIL46668.1"/>
    </source>
</evidence>
<reference evidence="6" key="2">
    <citation type="journal article" date="2015" name="Genome Biol. Evol.">
        <title>Complete Genome Sequence and Transcriptomic Analysis of the Novel Pathogen Elizabethkingia anophelis in Response to Oxidative Stress.</title>
        <authorList>
            <person name="Li Y."/>
            <person name="Liu Y."/>
            <person name="Chew S.C."/>
            <person name="Tay M."/>
            <person name="Salido M.M."/>
            <person name="Teo J."/>
            <person name="Lauro F.M."/>
            <person name="Givskov M."/>
            <person name="Yang L."/>
        </authorList>
    </citation>
    <scope>NUCLEOTIDE SEQUENCE</scope>
    <source>
        <strain evidence="6">NUHP1</strain>
    </source>
</reference>
<organism evidence="6 7">
    <name type="scientific">Elizabethkingia anophelis NUHP1</name>
    <dbReference type="NCBI Taxonomy" id="1338011"/>
    <lineage>
        <taxon>Bacteria</taxon>
        <taxon>Pseudomonadati</taxon>
        <taxon>Bacteroidota</taxon>
        <taxon>Flavobacteriia</taxon>
        <taxon>Flavobacteriales</taxon>
        <taxon>Weeksellaceae</taxon>
        <taxon>Elizabethkingia</taxon>
    </lineage>
</organism>
<keyword evidence="3 5" id="KW-1133">Transmembrane helix</keyword>
<reference evidence="6" key="1">
    <citation type="journal article" date="2013" name="Lancet">
        <title>First case of E anophelis outbreak in an intensive-care unit.</title>
        <authorList>
            <person name="Teo J."/>
            <person name="Tan S.Y."/>
            <person name="Tay M."/>
            <person name="Ding Y."/>
            <person name="Kjelleberg S."/>
            <person name="Givskov M."/>
            <person name="Lin R.T."/>
            <person name="Yang L."/>
        </authorList>
    </citation>
    <scope>NUCLEOTIDE SEQUENCE [LARGE SCALE GENOMIC DNA]</scope>
    <source>
        <strain evidence="6">NUHP1</strain>
    </source>
</reference>
<evidence type="ECO:0000256" key="5">
    <source>
        <dbReference type="SAM" id="Phobius"/>
    </source>
</evidence>
<proteinExistence type="predicted"/>
<keyword evidence="4 5" id="KW-0472">Membrane</keyword>
<dbReference type="KEGG" id="eao:BD94_2893"/>
<feature type="transmembrane region" description="Helical" evidence="5">
    <location>
        <begin position="86"/>
        <end position="105"/>
    </location>
</feature>
<evidence type="ECO:0008006" key="8">
    <source>
        <dbReference type="Google" id="ProtNLM"/>
    </source>
</evidence>
<dbReference type="eggNOG" id="COG2259">
    <property type="taxonomic scope" value="Bacteria"/>
</dbReference>
<accession>A0A077EJI4</accession>
<keyword evidence="2 5" id="KW-0812">Transmembrane</keyword>
<dbReference type="HOGENOM" id="CLU_139735_0_0_10"/>
<protein>
    <recommendedName>
        <fullName evidence="8">DoxX protein</fullName>
    </recommendedName>
</protein>
<dbReference type="AlphaFoldDB" id="A0A077EJI4"/>
<dbReference type="Pfam" id="PF07681">
    <property type="entry name" value="DoxX"/>
    <property type="match status" value="1"/>
</dbReference>
<comment type="subcellular location">
    <subcellularLocation>
        <location evidence="1">Membrane</location>
        <topology evidence="1">Multi-pass membrane protein</topology>
    </subcellularLocation>
</comment>
<sequence>MKVRQDIAVFLLRIALASGFLSAVSSRLNLWGVQSSGWSKFVRYTAEVNSFLPYSWVPSLAVLSTLAETSIGILLLIGYRVRKTALCAAILTVLFGIAMCISFGCKEPLDYSVFVFSAGAFLLSTFSYYIWSLDQLLHQ</sequence>
<dbReference type="RefSeq" id="WP_024565789.1">
    <property type="nucleotide sequence ID" value="NZ_CP007547.1"/>
</dbReference>
<dbReference type="STRING" id="1338011.BD94_2893"/>
<dbReference type="GO" id="GO:0016020">
    <property type="term" value="C:membrane"/>
    <property type="evidence" value="ECO:0007669"/>
    <property type="project" value="UniProtKB-SubCell"/>
</dbReference>
<evidence type="ECO:0000313" key="7">
    <source>
        <dbReference type="Proteomes" id="UP000028933"/>
    </source>
</evidence>
<evidence type="ECO:0000256" key="4">
    <source>
        <dbReference type="ARBA" id="ARBA00023136"/>
    </source>
</evidence>
<evidence type="ECO:0000256" key="1">
    <source>
        <dbReference type="ARBA" id="ARBA00004141"/>
    </source>
</evidence>
<dbReference type="Proteomes" id="UP000028933">
    <property type="component" value="Chromosome"/>
</dbReference>
<gene>
    <name evidence="6" type="ORF">BD94_2893</name>
</gene>
<dbReference type="EMBL" id="CP007547">
    <property type="protein sequence ID" value="AIL46668.1"/>
    <property type="molecule type" value="Genomic_DNA"/>
</dbReference>
<dbReference type="InterPro" id="IPR032808">
    <property type="entry name" value="DoxX"/>
</dbReference>
<feature type="transmembrane region" description="Helical" evidence="5">
    <location>
        <begin position="59"/>
        <end position="79"/>
    </location>
</feature>
<name>A0A077EJI4_9FLAO</name>
<evidence type="ECO:0000256" key="3">
    <source>
        <dbReference type="ARBA" id="ARBA00022989"/>
    </source>
</evidence>
<evidence type="ECO:0000256" key="2">
    <source>
        <dbReference type="ARBA" id="ARBA00022692"/>
    </source>
</evidence>
<feature type="transmembrane region" description="Helical" evidence="5">
    <location>
        <begin position="111"/>
        <end position="131"/>
    </location>
</feature>